<accession>A0ABU3YY21</accession>
<evidence type="ECO:0000259" key="2">
    <source>
        <dbReference type="Pfam" id="PF00501"/>
    </source>
</evidence>
<dbReference type="Gene3D" id="3.40.50.12780">
    <property type="entry name" value="N-terminal domain of ligase-like"/>
    <property type="match status" value="1"/>
</dbReference>
<name>A0ABU3YY21_9HYPH</name>
<evidence type="ECO:0000313" key="3">
    <source>
        <dbReference type="EMBL" id="MDV4190753.1"/>
    </source>
</evidence>
<dbReference type="InterPro" id="IPR042099">
    <property type="entry name" value="ANL_N_sf"/>
</dbReference>
<dbReference type="SUPFAM" id="SSF56801">
    <property type="entry name" value="Acetyl-CoA synthetase-like"/>
    <property type="match status" value="1"/>
</dbReference>
<dbReference type="InterPro" id="IPR000873">
    <property type="entry name" value="AMP-dep_synth/lig_dom"/>
</dbReference>
<dbReference type="EMBL" id="JAWJWI010000046">
    <property type="protein sequence ID" value="MDV4190753.1"/>
    <property type="molecule type" value="Genomic_DNA"/>
</dbReference>
<sequence length="255" mass="28487">MYFAYGFGNSFTFPFSIGATTLLMVGQPLAEAVLDTVETFKTNRNFWVADPLHCSSSRKFSQDKGSLVAAAIVSAAEILSEDVYNAWKHLTGHGSTELSHIYLSNQLDDHRIGAAGARVPGYEIRLVTPDGEPVEPGEEGAMLIRGHSSAPCYWNRAEKTSETMRGDWMATGDRFVERDGYYYFLGRTDDLIKVSGQWVWPMEVERCLNEHPDVHECAILAHELEDRRITLRAVVKLRDGAEHGDVQTRILCATT</sequence>
<evidence type="ECO:0000256" key="1">
    <source>
        <dbReference type="ARBA" id="ARBA00022598"/>
    </source>
</evidence>
<evidence type="ECO:0000313" key="4">
    <source>
        <dbReference type="Proteomes" id="UP001187203"/>
    </source>
</evidence>
<keyword evidence="4" id="KW-1185">Reference proteome</keyword>
<comment type="caution">
    <text evidence="3">The sequence shown here is derived from an EMBL/GenBank/DDBJ whole genome shotgun (WGS) entry which is preliminary data.</text>
</comment>
<dbReference type="Pfam" id="PF00501">
    <property type="entry name" value="AMP-binding"/>
    <property type="match status" value="1"/>
</dbReference>
<dbReference type="RefSeq" id="WP_317277342.1">
    <property type="nucleotide sequence ID" value="NZ_JAWJWI010000046.1"/>
</dbReference>
<protein>
    <submittedName>
        <fullName evidence="3">AMP-binding protein</fullName>
    </submittedName>
</protein>
<dbReference type="Proteomes" id="UP001187203">
    <property type="component" value="Unassembled WGS sequence"/>
</dbReference>
<dbReference type="PANTHER" id="PTHR43352:SF1">
    <property type="entry name" value="ANTHRANILATE--COA LIGASE"/>
    <property type="match status" value="1"/>
</dbReference>
<organism evidence="3 4">
    <name type="scientific">Rhizobium brockwellii</name>
    <dbReference type="NCBI Taxonomy" id="3019932"/>
    <lineage>
        <taxon>Bacteria</taxon>
        <taxon>Pseudomonadati</taxon>
        <taxon>Pseudomonadota</taxon>
        <taxon>Alphaproteobacteria</taxon>
        <taxon>Hyphomicrobiales</taxon>
        <taxon>Rhizobiaceae</taxon>
        <taxon>Rhizobium/Agrobacterium group</taxon>
        <taxon>Rhizobium</taxon>
    </lineage>
</organism>
<reference evidence="4" key="1">
    <citation type="journal article" date="2023" name="Int. J. Mol. Sci.">
        <title>Genomic and Metabolic Characterization of Plant Growth-Promoting Rhizobacteria Isolated from Nodules of Clovers Grown in Non-Farmed Soil.</title>
        <authorList>
            <person name="Wojcik M."/>
            <person name="Koper P."/>
            <person name="Zebracki K."/>
            <person name="Marczak M."/>
            <person name="Mazur A."/>
        </authorList>
    </citation>
    <scope>NUCLEOTIDE SEQUENCE [LARGE SCALE GENOMIC DNA]</scope>
    <source>
        <strain evidence="4">KB12</strain>
    </source>
</reference>
<dbReference type="InterPro" id="IPR045851">
    <property type="entry name" value="AMP-bd_C_sf"/>
</dbReference>
<feature type="domain" description="AMP-dependent synthetase/ligase" evidence="2">
    <location>
        <begin position="1"/>
        <end position="154"/>
    </location>
</feature>
<gene>
    <name evidence="3" type="ORF">R1523_35535</name>
</gene>
<proteinExistence type="predicted"/>
<keyword evidence="1" id="KW-0436">Ligase</keyword>
<dbReference type="Gene3D" id="3.30.300.30">
    <property type="match status" value="1"/>
</dbReference>
<dbReference type="PANTHER" id="PTHR43352">
    <property type="entry name" value="ACETYL-COA SYNTHETASE"/>
    <property type="match status" value="1"/>
</dbReference>